<evidence type="ECO:0000313" key="3">
    <source>
        <dbReference type="Proteomes" id="UP001317963"/>
    </source>
</evidence>
<keyword evidence="1" id="KW-0732">Signal</keyword>
<name>A0ABY6Q405_9GAMM</name>
<dbReference type="RefSeq" id="WP_279242811.1">
    <property type="nucleotide sequence ID" value="NZ_CP036501.1"/>
</dbReference>
<evidence type="ECO:0008006" key="4">
    <source>
        <dbReference type="Google" id="ProtNLM"/>
    </source>
</evidence>
<protein>
    <recommendedName>
        <fullName evidence="4">Lipoprotein</fullName>
    </recommendedName>
</protein>
<dbReference type="EMBL" id="CP036501">
    <property type="protein sequence ID" value="UZP74007.1"/>
    <property type="molecule type" value="Genomic_DNA"/>
</dbReference>
<dbReference type="PROSITE" id="PS51257">
    <property type="entry name" value="PROKAR_LIPOPROTEIN"/>
    <property type="match status" value="1"/>
</dbReference>
<keyword evidence="3" id="KW-1185">Reference proteome</keyword>
<evidence type="ECO:0000256" key="1">
    <source>
        <dbReference type="SAM" id="SignalP"/>
    </source>
</evidence>
<accession>A0ABY6Q405</accession>
<proteinExistence type="predicted"/>
<gene>
    <name evidence="2" type="ORF">E0F26_04270</name>
</gene>
<dbReference type="Proteomes" id="UP001317963">
    <property type="component" value="Chromosome"/>
</dbReference>
<reference evidence="2 3" key="1">
    <citation type="submission" date="2019-02" db="EMBL/GenBank/DDBJ databases">
        <title>Halieaceae_genomes.</title>
        <authorList>
            <person name="Li S.-H."/>
        </authorList>
    </citation>
    <scope>NUCLEOTIDE SEQUENCE [LARGE SCALE GENOMIC DNA]</scope>
    <source>
        <strain evidence="2 3">JH123</strain>
    </source>
</reference>
<feature type="signal peptide" evidence="1">
    <location>
        <begin position="1"/>
        <end position="21"/>
    </location>
</feature>
<sequence>MMHRWVTLFALIGLLSGCVTQTVKTTSVPTLATYESELSSDEILDIAVAVFDPGISETEINDSIYPEIRRAEATFMARELALVLDDQGVWGASRVVPSADYISDIVIAGTIEQSDGESLVLNIQARDARGGLWLDKAYSGSTSRYAYQQTQRVKRDPFLGVYRKIANDLIRTFKALSREERLAIRDVARLKFAQSFAPKAFSGYLKTDESNITRAIRLPAESDPMMARISAIQQRNHVFVDTLQGHYDNFSGSMEAPYNEWRRLSYDETVALRELEQEARTQLIVGGLSLLAGVAAATSDDRETRTAGAVGIYAGGSLVKSGLERRAEAKIHSLALEELGQSLEAEITPQVIELEDRTVQLSGSIEDQYSQWREILSDIYAAEIADLPSSLDQPSS</sequence>
<feature type="chain" id="PRO_5046289578" description="Lipoprotein" evidence="1">
    <location>
        <begin position="22"/>
        <end position="396"/>
    </location>
</feature>
<organism evidence="2 3">
    <name type="scientific">Candidatus Paraluminiphilus aquimaris</name>
    <dbReference type="NCBI Taxonomy" id="2518994"/>
    <lineage>
        <taxon>Bacteria</taxon>
        <taxon>Pseudomonadati</taxon>
        <taxon>Pseudomonadota</taxon>
        <taxon>Gammaproteobacteria</taxon>
        <taxon>Cellvibrionales</taxon>
        <taxon>Halieaceae</taxon>
        <taxon>Candidatus Paraluminiphilus</taxon>
    </lineage>
</organism>
<evidence type="ECO:0000313" key="2">
    <source>
        <dbReference type="EMBL" id="UZP74007.1"/>
    </source>
</evidence>